<keyword evidence="4 11" id="KW-0812">Transmembrane</keyword>
<dbReference type="Gene3D" id="1.20.1070.10">
    <property type="entry name" value="Rhodopsin 7-helix transmembrane proteins"/>
    <property type="match status" value="1"/>
</dbReference>
<feature type="domain" description="G-protein coupled receptors family 1 profile" evidence="12">
    <location>
        <begin position="46"/>
        <end position="315"/>
    </location>
</feature>
<protein>
    <recommendedName>
        <fullName evidence="12">G-protein coupled receptors family 1 profile domain-containing protein</fullName>
    </recommendedName>
</protein>
<dbReference type="AlphaFoldDB" id="T1IYG9"/>
<feature type="transmembrane region" description="Helical" evidence="11">
    <location>
        <begin position="159"/>
        <end position="181"/>
    </location>
</feature>
<evidence type="ECO:0000256" key="4">
    <source>
        <dbReference type="ARBA" id="ARBA00022692"/>
    </source>
</evidence>
<keyword evidence="8" id="KW-0675">Receptor</keyword>
<name>T1IYG9_STRMM</name>
<keyword evidence="6" id="KW-0297">G-protein coupled receptor</keyword>
<organism evidence="13 14">
    <name type="scientific">Strigamia maritima</name>
    <name type="common">European centipede</name>
    <name type="synonym">Geophilus maritimus</name>
    <dbReference type="NCBI Taxonomy" id="126957"/>
    <lineage>
        <taxon>Eukaryota</taxon>
        <taxon>Metazoa</taxon>
        <taxon>Ecdysozoa</taxon>
        <taxon>Arthropoda</taxon>
        <taxon>Myriapoda</taxon>
        <taxon>Chilopoda</taxon>
        <taxon>Pleurostigmophora</taxon>
        <taxon>Geophilomorpha</taxon>
        <taxon>Linotaeniidae</taxon>
        <taxon>Strigamia</taxon>
    </lineage>
</organism>
<feature type="region of interest" description="Disordered" evidence="10">
    <location>
        <begin position="373"/>
        <end position="401"/>
    </location>
</feature>
<evidence type="ECO:0000313" key="14">
    <source>
        <dbReference type="Proteomes" id="UP000014500"/>
    </source>
</evidence>
<feature type="transmembrane region" description="Helical" evidence="11">
    <location>
        <begin position="118"/>
        <end position="138"/>
    </location>
</feature>
<evidence type="ECO:0000256" key="6">
    <source>
        <dbReference type="ARBA" id="ARBA00023040"/>
    </source>
</evidence>
<evidence type="ECO:0000256" key="5">
    <source>
        <dbReference type="ARBA" id="ARBA00022989"/>
    </source>
</evidence>
<evidence type="ECO:0000256" key="2">
    <source>
        <dbReference type="ARBA" id="ARBA00010663"/>
    </source>
</evidence>
<dbReference type="Proteomes" id="UP000014500">
    <property type="component" value="Unassembled WGS sequence"/>
</dbReference>
<feature type="compositionally biased region" description="Polar residues" evidence="10">
    <location>
        <begin position="380"/>
        <end position="390"/>
    </location>
</feature>
<dbReference type="GO" id="GO:0005886">
    <property type="term" value="C:plasma membrane"/>
    <property type="evidence" value="ECO:0007669"/>
    <property type="project" value="UniProtKB-SubCell"/>
</dbReference>
<sequence>MLLANATIKGMTNGSHELADYGESLQWNKVAKLLLLSTLSAVGTIGNIFAISAVMLENQLKKRGKDKGLNSTVCYFVKGNVFIVNLAIADFVVSAFAIPASSINILAGNRNNMTICPFQWLAAFLCCHVSVLSLAFIACENYCRVCRPVIHKRLFTKNVIVALVAFTWIVSTVCISLQFALDLGPDYCRMKFRGNVPYHATVGILLFAFPALVAFICYIKAIVEARDESKLERNGAPSSPQQQDMIKSATNLINFEKDYALLKTNLLVFTIFLLFWLPLGVAIALGAGGRVITRLLYDNLSWLALTNSCVNSIIYGLSNKPFRSAYNNLFHYCCCKTSVSFNSRRPRADPSLRPHSDVRVHVFSGYGNMAVPPSAKMDSGKTSRMTNTKSKASKSKDMYEL</sequence>
<dbReference type="PhylomeDB" id="T1IYG9"/>
<accession>T1IYG9</accession>
<keyword evidence="7 11" id="KW-0472">Membrane</keyword>
<dbReference type="eggNOG" id="KOG3656">
    <property type="taxonomic scope" value="Eukaryota"/>
</dbReference>
<dbReference type="HOGENOM" id="CLU_009579_3_8_1"/>
<dbReference type="EMBL" id="JH431683">
    <property type="status" value="NOT_ANNOTATED_CDS"/>
    <property type="molecule type" value="Genomic_DNA"/>
</dbReference>
<feature type="transmembrane region" description="Helical" evidence="11">
    <location>
        <begin position="266"/>
        <end position="288"/>
    </location>
</feature>
<evidence type="ECO:0000313" key="13">
    <source>
        <dbReference type="EnsemblMetazoa" id="SMAR006279-PA"/>
    </source>
</evidence>
<reference evidence="13" key="2">
    <citation type="submission" date="2015-02" db="UniProtKB">
        <authorList>
            <consortium name="EnsemblMetazoa"/>
        </authorList>
    </citation>
    <scope>IDENTIFICATION</scope>
</reference>
<dbReference type="OMA" id="SICHFQW"/>
<dbReference type="STRING" id="126957.T1IYG9"/>
<evidence type="ECO:0000256" key="10">
    <source>
        <dbReference type="SAM" id="MobiDB-lite"/>
    </source>
</evidence>
<dbReference type="PROSITE" id="PS50262">
    <property type="entry name" value="G_PROTEIN_RECEP_F1_2"/>
    <property type="match status" value="1"/>
</dbReference>
<feature type="transmembrane region" description="Helical" evidence="11">
    <location>
        <begin position="33"/>
        <end position="56"/>
    </location>
</feature>
<dbReference type="PANTHER" id="PTHR24228:SF59">
    <property type="entry name" value="NEUROPEPTIDE RECEPTOR 15"/>
    <property type="match status" value="1"/>
</dbReference>
<evidence type="ECO:0000256" key="3">
    <source>
        <dbReference type="ARBA" id="ARBA00022475"/>
    </source>
</evidence>
<keyword evidence="9" id="KW-0807">Transducer</keyword>
<dbReference type="InterPro" id="IPR017452">
    <property type="entry name" value="GPCR_Rhodpsn_7TM"/>
</dbReference>
<keyword evidence="5 11" id="KW-1133">Transmembrane helix</keyword>
<evidence type="ECO:0000256" key="8">
    <source>
        <dbReference type="ARBA" id="ARBA00023170"/>
    </source>
</evidence>
<keyword evidence="14" id="KW-1185">Reference proteome</keyword>
<evidence type="ECO:0000259" key="12">
    <source>
        <dbReference type="PROSITE" id="PS50262"/>
    </source>
</evidence>
<dbReference type="PRINTS" id="PR00237">
    <property type="entry name" value="GPCRRHODOPSN"/>
</dbReference>
<evidence type="ECO:0000256" key="9">
    <source>
        <dbReference type="ARBA" id="ARBA00023224"/>
    </source>
</evidence>
<dbReference type="Pfam" id="PF00001">
    <property type="entry name" value="7tm_1"/>
    <property type="match status" value="1"/>
</dbReference>
<comment type="similarity">
    <text evidence="2">Belongs to the G-protein coupled receptor 1 family.</text>
</comment>
<dbReference type="GO" id="GO:0004930">
    <property type="term" value="F:G protein-coupled receptor activity"/>
    <property type="evidence" value="ECO:0007669"/>
    <property type="project" value="UniProtKB-KW"/>
</dbReference>
<dbReference type="InterPro" id="IPR000276">
    <property type="entry name" value="GPCR_Rhodpsn"/>
</dbReference>
<evidence type="ECO:0000256" key="11">
    <source>
        <dbReference type="SAM" id="Phobius"/>
    </source>
</evidence>
<feature type="transmembrane region" description="Helical" evidence="11">
    <location>
        <begin position="77"/>
        <end position="98"/>
    </location>
</feature>
<dbReference type="SUPFAM" id="SSF81321">
    <property type="entry name" value="Family A G protein-coupled receptor-like"/>
    <property type="match status" value="1"/>
</dbReference>
<dbReference type="CDD" id="cd00637">
    <property type="entry name" value="7tm_classA_rhodopsin-like"/>
    <property type="match status" value="1"/>
</dbReference>
<feature type="transmembrane region" description="Helical" evidence="11">
    <location>
        <begin position="201"/>
        <end position="223"/>
    </location>
</feature>
<evidence type="ECO:0000256" key="1">
    <source>
        <dbReference type="ARBA" id="ARBA00004651"/>
    </source>
</evidence>
<evidence type="ECO:0000256" key="7">
    <source>
        <dbReference type="ARBA" id="ARBA00023136"/>
    </source>
</evidence>
<proteinExistence type="inferred from homology"/>
<comment type="subcellular location">
    <subcellularLocation>
        <location evidence="1">Cell membrane</location>
        <topology evidence="1">Multi-pass membrane protein</topology>
    </subcellularLocation>
</comment>
<dbReference type="EnsemblMetazoa" id="SMAR006279-RA">
    <property type="protein sequence ID" value="SMAR006279-PA"/>
    <property type="gene ID" value="SMAR006279"/>
</dbReference>
<reference evidence="14" key="1">
    <citation type="submission" date="2011-05" db="EMBL/GenBank/DDBJ databases">
        <authorList>
            <person name="Richards S.R."/>
            <person name="Qu J."/>
            <person name="Jiang H."/>
            <person name="Jhangiani S.N."/>
            <person name="Agravi P."/>
            <person name="Goodspeed R."/>
            <person name="Gross S."/>
            <person name="Mandapat C."/>
            <person name="Jackson L."/>
            <person name="Mathew T."/>
            <person name="Pu L."/>
            <person name="Thornton R."/>
            <person name="Saada N."/>
            <person name="Wilczek-Boney K.B."/>
            <person name="Lee S."/>
            <person name="Kovar C."/>
            <person name="Wu Y."/>
            <person name="Scherer S.E."/>
            <person name="Worley K.C."/>
            <person name="Muzny D.M."/>
            <person name="Gibbs R."/>
        </authorList>
    </citation>
    <scope>NUCLEOTIDE SEQUENCE</scope>
    <source>
        <strain evidence="14">Brora</strain>
    </source>
</reference>
<dbReference type="PANTHER" id="PTHR24228">
    <property type="entry name" value="B2 BRADYKININ RECEPTOR/ANGIOTENSIN II RECEPTOR"/>
    <property type="match status" value="1"/>
</dbReference>
<keyword evidence="3" id="KW-1003">Cell membrane</keyword>